<proteinExistence type="predicted"/>
<evidence type="ECO:0000313" key="1">
    <source>
        <dbReference type="EMBL" id="JAH91007.1"/>
    </source>
</evidence>
<reference evidence="1" key="2">
    <citation type="journal article" date="2015" name="Fish Shellfish Immunol.">
        <title>Early steps in the European eel (Anguilla anguilla)-Vibrio vulnificus interaction in the gills: Role of the RtxA13 toxin.</title>
        <authorList>
            <person name="Callol A."/>
            <person name="Pajuelo D."/>
            <person name="Ebbesson L."/>
            <person name="Teles M."/>
            <person name="MacKenzie S."/>
            <person name="Amaro C."/>
        </authorList>
    </citation>
    <scope>NUCLEOTIDE SEQUENCE</scope>
</reference>
<dbReference type="AlphaFoldDB" id="A0A0E9WKY4"/>
<protein>
    <submittedName>
        <fullName evidence="1">Uncharacterized protein</fullName>
    </submittedName>
</protein>
<accession>A0A0E9WKY4</accession>
<name>A0A0E9WKY4_ANGAN</name>
<reference evidence="1" key="1">
    <citation type="submission" date="2014-11" db="EMBL/GenBank/DDBJ databases">
        <authorList>
            <person name="Amaro Gonzalez C."/>
        </authorList>
    </citation>
    <scope>NUCLEOTIDE SEQUENCE</scope>
</reference>
<sequence length="31" mass="3354">MPLSFLGSEITSVKHIVSVLMSTKTGILNHI</sequence>
<organism evidence="1">
    <name type="scientific">Anguilla anguilla</name>
    <name type="common">European freshwater eel</name>
    <name type="synonym">Muraena anguilla</name>
    <dbReference type="NCBI Taxonomy" id="7936"/>
    <lineage>
        <taxon>Eukaryota</taxon>
        <taxon>Metazoa</taxon>
        <taxon>Chordata</taxon>
        <taxon>Craniata</taxon>
        <taxon>Vertebrata</taxon>
        <taxon>Euteleostomi</taxon>
        <taxon>Actinopterygii</taxon>
        <taxon>Neopterygii</taxon>
        <taxon>Teleostei</taxon>
        <taxon>Anguilliformes</taxon>
        <taxon>Anguillidae</taxon>
        <taxon>Anguilla</taxon>
    </lineage>
</organism>
<dbReference type="EMBL" id="GBXM01017570">
    <property type="protein sequence ID" value="JAH91007.1"/>
    <property type="molecule type" value="Transcribed_RNA"/>
</dbReference>